<dbReference type="EMBL" id="JANAWD010000130">
    <property type="protein sequence ID" value="KAJ3486146.1"/>
    <property type="molecule type" value="Genomic_DNA"/>
</dbReference>
<comment type="caution">
    <text evidence="3">The sequence shown here is derived from an EMBL/GenBank/DDBJ whole genome shotgun (WGS) entry which is preliminary data.</text>
</comment>
<feature type="region of interest" description="Disordered" evidence="1">
    <location>
        <begin position="430"/>
        <end position="488"/>
    </location>
</feature>
<feature type="compositionally biased region" description="Polar residues" evidence="1">
    <location>
        <begin position="67"/>
        <end position="81"/>
    </location>
</feature>
<name>A0AAD5V6J1_9APHY</name>
<feature type="compositionally biased region" description="Pro residues" evidence="1">
    <location>
        <begin position="52"/>
        <end position="61"/>
    </location>
</feature>
<keyword evidence="2" id="KW-0812">Transmembrane</keyword>
<reference evidence="3" key="1">
    <citation type="submission" date="2022-07" db="EMBL/GenBank/DDBJ databases">
        <title>Genome Sequence of Physisporinus lineatus.</title>
        <authorList>
            <person name="Buettner E."/>
        </authorList>
    </citation>
    <scope>NUCLEOTIDE SEQUENCE</scope>
    <source>
        <strain evidence="3">VT162</strain>
    </source>
</reference>
<dbReference type="Proteomes" id="UP001212997">
    <property type="component" value="Unassembled WGS sequence"/>
</dbReference>
<feature type="region of interest" description="Disordered" evidence="1">
    <location>
        <begin position="333"/>
        <end position="359"/>
    </location>
</feature>
<feature type="compositionally biased region" description="Basic and acidic residues" evidence="1">
    <location>
        <begin position="635"/>
        <end position="644"/>
    </location>
</feature>
<evidence type="ECO:0000313" key="4">
    <source>
        <dbReference type="Proteomes" id="UP001212997"/>
    </source>
</evidence>
<feature type="compositionally biased region" description="Polar residues" evidence="1">
    <location>
        <begin position="118"/>
        <end position="132"/>
    </location>
</feature>
<organism evidence="3 4">
    <name type="scientific">Meripilus lineatus</name>
    <dbReference type="NCBI Taxonomy" id="2056292"/>
    <lineage>
        <taxon>Eukaryota</taxon>
        <taxon>Fungi</taxon>
        <taxon>Dikarya</taxon>
        <taxon>Basidiomycota</taxon>
        <taxon>Agaricomycotina</taxon>
        <taxon>Agaricomycetes</taxon>
        <taxon>Polyporales</taxon>
        <taxon>Meripilaceae</taxon>
        <taxon>Meripilus</taxon>
    </lineage>
</organism>
<feature type="transmembrane region" description="Helical" evidence="2">
    <location>
        <begin position="299"/>
        <end position="320"/>
    </location>
</feature>
<feature type="compositionally biased region" description="Polar residues" evidence="1">
    <location>
        <begin position="38"/>
        <end position="47"/>
    </location>
</feature>
<accession>A0AAD5V6J1</accession>
<dbReference type="AlphaFoldDB" id="A0AAD5V6J1"/>
<gene>
    <name evidence="3" type="ORF">NLI96_g4452</name>
</gene>
<protein>
    <submittedName>
        <fullName evidence="3">Uncharacterized protein</fullName>
    </submittedName>
</protein>
<evidence type="ECO:0000256" key="2">
    <source>
        <dbReference type="SAM" id="Phobius"/>
    </source>
</evidence>
<feature type="region of interest" description="Disordered" evidence="1">
    <location>
        <begin position="567"/>
        <end position="655"/>
    </location>
</feature>
<feature type="region of interest" description="Disordered" evidence="1">
    <location>
        <begin position="371"/>
        <end position="392"/>
    </location>
</feature>
<evidence type="ECO:0000313" key="3">
    <source>
        <dbReference type="EMBL" id="KAJ3486146.1"/>
    </source>
</evidence>
<sequence length="667" mass="72437">MNAPIPKKAVSRPAAIDVQMVAPFHPSPSTPNLPGDNTFLSPPRNTFTSRPPKVPPRPSSAPPATTEFDNQFLTPTYGQDTPRTRGLRKGRRPTFAQGDSGSSVLSPPPPPLFRPTTFWRNTRRSGVTGASYSPSSHLIRRSTFIAAGLSLDKPVADLSALCVESRLLIPLSLPLLCIPQILASTVLHDIPPTPTFHVRRQYSGPDVTSSIDRWPDPTWGASTDSDATPSFHPEALAIGSDPDLALPRSTLSPASSVPSNKLAASSSTPLIHITALPAATTPGSKHRRLRHIKPFNTAYLAPIFALLGLSLGAIAGALLVRLRRYRQMKRGRVDSLEPGPKYTPPPGEESEDISISQNRLTEKNSRTFSFLGGRRLERRHSQTSSIPSWHGSKKDSWLKRVLGSRREGNTSLPDTRLSRANDRLSAFSEADPFLHTPHASRAPSSLGSGPPTPHGPVSPARALLSSSAFPPESALPDDEWGSVPHDSSMHKSIRRGILDHFKNGHRYRGGHKRADSDLNVGQVVDAVRNGYDPVPVVYDSPQRGRSLVRSGSIGSGLTMKKAVSGPGFRIVDEDPETQSQGSSWRWALPWSGTPKTLSAEDNLTPVPPRRSMTEKRSPRASPSHSRAGCSIETSSDEKALEKRSPQRSSSLDPFQMLLPPWTSITTW</sequence>
<keyword evidence="2" id="KW-1133">Transmembrane helix</keyword>
<proteinExistence type="predicted"/>
<evidence type="ECO:0000256" key="1">
    <source>
        <dbReference type="SAM" id="MobiDB-lite"/>
    </source>
</evidence>
<feature type="region of interest" description="Disordered" evidence="1">
    <location>
        <begin position="21"/>
        <end position="132"/>
    </location>
</feature>
<keyword evidence="4" id="KW-1185">Reference proteome</keyword>
<keyword evidence="2" id="KW-0472">Membrane</keyword>